<evidence type="ECO:0000256" key="3">
    <source>
        <dbReference type="ARBA" id="ARBA00023295"/>
    </source>
</evidence>
<dbReference type="InterPro" id="IPR000322">
    <property type="entry name" value="Glyco_hydro_31_TIM"/>
</dbReference>
<protein>
    <submittedName>
        <fullName evidence="7">Uncharacterized protein</fullName>
    </submittedName>
</protein>
<evidence type="ECO:0000256" key="2">
    <source>
        <dbReference type="ARBA" id="ARBA00022801"/>
    </source>
</evidence>
<evidence type="ECO:0000256" key="4">
    <source>
        <dbReference type="RuleBase" id="RU361185"/>
    </source>
</evidence>
<dbReference type="GO" id="GO:0004553">
    <property type="term" value="F:hydrolase activity, hydrolyzing O-glycosyl compounds"/>
    <property type="evidence" value="ECO:0007669"/>
    <property type="project" value="InterPro"/>
</dbReference>
<evidence type="ECO:0000259" key="6">
    <source>
        <dbReference type="Pfam" id="PF21365"/>
    </source>
</evidence>
<dbReference type="SUPFAM" id="SSF51445">
    <property type="entry name" value="(Trans)glycosidases"/>
    <property type="match status" value="1"/>
</dbReference>
<dbReference type="PANTHER" id="PTHR43053">
    <property type="entry name" value="GLYCOSIDASE FAMILY 31"/>
    <property type="match status" value="1"/>
</dbReference>
<dbReference type="Pfam" id="PF01055">
    <property type="entry name" value="Glyco_hydro_31_2nd"/>
    <property type="match status" value="1"/>
</dbReference>
<evidence type="ECO:0000259" key="5">
    <source>
        <dbReference type="Pfam" id="PF01055"/>
    </source>
</evidence>
<sequence length="646" mass="74283">MATAPSKPEKMSRHPHSVQQFLLRHGRSEENNETSFINCSTTENQLCLNFTDGTSVTISSWKDECVSVNYSTRSNPDRLKLSFDFQDAHGYGGPLMNDRSVWPLRLNGFYKRRYMQIESDSNYRHYSQAVLEPYWLFSNGYYAYLYVDNNVYTYISSDSEDRFELTVENYGMFGRYPPLALNFALCKLNDAREAHEHAVSHFLGKPSRLPGTREVIQPVWTTLYSPYKLDDPVNQSTMINLAEKIIENGYGGKLVIGHKWEKYSGSFEPDTSQFPDFSELIKKLKNLNFTLALLVHPFVSESVELSEQEMGYLVQTNSWYGQFPGFTSIYDSGSYIDFKNPDALKWLQKRLMHHRRIYDIDSFQFESGFNKRVLWNTSISNQVENLIQENTNMLDSLHVNIVTNVARGTQKYGFYLKMPLSDITSSDAYSSAILMRTVIPRLLHMNILGYSFTMPMIIGVSELIMSSEIFIRWVQLNVFMPSMQFSIHRPPWYFGEKVANLTKKFVDLHAHYSPYIIQLMKENVKTGAPVNPPIWWISPNDSVALGCRAGMDSSKGDNGQSVCEEEFLLGDRILVAPVIEEGQRKRDVYLPAGFWRDGNSKRTFNGPIWVKDYPADLDTLPYFLRFWPDALPTGTYVIPSQTAGII</sequence>
<dbReference type="Proteomes" id="UP001367676">
    <property type="component" value="Unassembled WGS sequence"/>
</dbReference>
<keyword evidence="8" id="KW-1185">Reference proteome</keyword>
<keyword evidence="2 4" id="KW-0378">Hydrolase</keyword>
<feature type="domain" description="Glycosyl hydrolase family 31 C-terminal" evidence="6">
    <location>
        <begin position="527"/>
        <end position="625"/>
    </location>
</feature>
<accession>A0AAN9T6J5</accession>
<dbReference type="CDD" id="cd06592">
    <property type="entry name" value="GH31_NET37"/>
    <property type="match status" value="1"/>
</dbReference>
<dbReference type="InterPro" id="IPR017853">
    <property type="entry name" value="GH"/>
</dbReference>
<comment type="similarity">
    <text evidence="1 4">Belongs to the glycosyl hydrolase 31 family.</text>
</comment>
<name>A0AAN9T6J5_9HEMI</name>
<reference evidence="7 8" key="1">
    <citation type="submission" date="2024-03" db="EMBL/GenBank/DDBJ databases">
        <title>Adaptation during the transition from Ophiocordyceps entomopathogen to insect associate is accompanied by gene loss and intensified selection.</title>
        <authorList>
            <person name="Ward C.M."/>
            <person name="Onetto C.A."/>
            <person name="Borneman A.R."/>
        </authorList>
    </citation>
    <scope>NUCLEOTIDE SEQUENCE [LARGE SCALE GENOMIC DNA]</scope>
    <source>
        <strain evidence="7">AWRI1</strain>
        <tissue evidence="7">Single Adult Female</tissue>
    </source>
</reference>
<dbReference type="GO" id="GO:0005975">
    <property type="term" value="P:carbohydrate metabolic process"/>
    <property type="evidence" value="ECO:0007669"/>
    <property type="project" value="InterPro"/>
</dbReference>
<evidence type="ECO:0000256" key="1">
    <source>
        <dbReference type="ARBA" id="ARBA00007806"/>
    </source>
</evidence>
<evidence type="ECO:0000313" key="8">
    <source>
        <dbReference type="Proteomes" id="UP001367676"/>
    </source>
</evidence>
<dbReference type="PANTHER" id="PTHR43053:SF4">
    <property type="entry name" value="MYOGENESIS-REGULATING GLYCOSIDASE"/>
    <property type="match status" value="1"/>
</dbReference>
<dbReference type="EMBL" id="JBBCAQ010000037">
    <property type="protein sequence ID" value="KAK7573996.1"/>
    <property type="molecule type" value="Genomic_DNA"/>
</dbReference>
<dbReference type="InterPro" id="IPR048395">
    <property type="entry name" value="Glyco_hydro_31_C"/>
</dbReference>
<dbReference type="Gene3D" id="3.20.20.80">
    <property type="entry name" value="Glycosidases"/>
    <property type="match status" value="1"/>
</dbReference>
<dbReference type="SUPFAM" id="SSF51011">
    <property type="entry name" value="Glycosyl hydrolase domain"/>
    <property type="match status" value="1"/>
</dbReference>
<dbReference type="Gene3D" id="2.60.40.1180">
    <property type="entry name" value="Golgi alpha-mannosidase II"/>
    <property type="match status" value="1"/>
</dbReference>
<evidence type="ECO:0000313" key="7">
    <source>
        <dbReference type="EMBL" id="KAK7573996.1"/>
    </source>
</evidence>
<dbReference type="AlphaFoldDB" id="A0AAN9T6J5"/>
<feature type="domain" description="Glycoside hydrolase family 31 TIM barrel" evidence="5">
    <location>
        <begin position="260"/>
        <end position="518"/>
    </location>
</feature>
<gene>
    <name evidence="7" type="ORF">V9T40_011187</name>
</gene>
<dbReference type="InterPro" id="IPR013780">
    <property type="entry name" value="Glyco_hydro_b"/>
</dbReference>
<organism evidence="7 8">
    <name type="scientific">Parthenolecanium corni</name>
    <dbReference type="NCBI Taxonomy" id="536013"/>
    <lineage>
        <taxon>Eukaryota</taxon>
        <taxon>Metazoa</taxon>
        <taxon>Ecdysozoa</taxon>
        <taxon>Arthropoda</taxon>
        <taxon>Hexapoda</taxon>
        <taxon>Insecta</taxon>
        <taxon>Pterygota</taxon>
        <taxon>Neoptera</taxon>
        <taxon>Paraneoptera</taxon>
        <taxon>Hemiptera</taxon>
        <taxon>Sternorrhyncha</taxon>
        <taxon>Coccoidea</taxon>
        <taxon>Coccidae</taxon>
        <taxon>Parthenolecanium</taxon>
    </lineage>
</organism>
<keyword evidence="3 4" id="KW-0326">Glycosidase</keyword>
<comment type="caution">
    <text evidence="7">The sequence shown here is derived from an EMBL/GenBank/DDBJ whole genome shotgun (WGS) entry which is preliminary data.</text>
</comment>
<proteinExistence type="inferred from homology"/>
<dbReference type="Pfam" id="PF21365">
    <property type="entry name" value="Glyco_hydro_31_3rd"/>
    <property type="match status" value="1"/>
</dbReference>
<dbReference type="InterPro" id="IPR050985">
    <property type="entry name" value="Alpha-glycosidase_related"/>
</dbReference>